<keyword evidence="1" id="KW-0472">Membrane</keyword>
<dbReference type="Gene3D" id="2.120.10.80">
    <property type="entry name" value="Kelch-type beta propeller"/>
    <property type="match status" value="1"/>
</dbReference>
<proteinExistence type="predicted"/>
<dbReference type="SMART" id="SM00612">
    <property type="entry name" value="Kelch"/>
    <property type="match status" value="5"/>
</dbReference>
<feature type="transmembrane region" description="Helical" evidence="1">
    <location>
        <begin position="30"/>
        <end position="52"/>
    </location>
</feature>
<dbReference type="InterPro" id="IPR013783">
    <property type="entry name" value="Ig-like_fold"/>
</dbReference>
<dbReference type="EMBL" id="NTFH01000004">
    <property type="protein sequence ID" value="PHQ16206.1"/>
    <property type="molecule type" value="Genomic_DNA"/>
</dbReference>
<keyword evidence="1" id="KW-1133">Transmembrane helix</keyword>
<keyword evidence="1" id="KW-0812">Transmembrane</keyword>
<dbReference type="InterPro" id="IPR037293">
    <property type="entry name" value="Gal_Oxidase_central_sf"/>
</dbReference>
<dbReference type="InterPro" id="IPR006652">
    <property type="entry name" value="Kelch_1"/>
</dbReference>
<feature type="domain" description="BACON" evidence="2">
    <location>
        <begin position="213"/>
        <end position="298"/>
    </location>
</feature>
<dbReference type="Gene3D" id="2.60.120.200">
    <property type="match status" value="1"/>
</dbReference>
<dbReference type="SUPFAM" id="SSF50952">
    <property type="entry name" value="Soluble quinoprotein glucose dehydrogenase"/>
    <property type="match status" value="1"/>
</dbReference>
<keyword evidence="4" id="KW-1185">Reference proteome</keyword>
<dbReference type="InterPro" id="IPR024361">
    <property type="entry name" value="BACON"/>
</dbReference>
<evidence type="ECO:0000313" key="3">
    <source>
        <dbReference type="EMBL" id="PHQ16206.1"/>
    </source>
</evidence>
<dbReference type="Gene3D" id="2.60.40.10">
    <property type="entry name" value="Immunoglobulins"/>
    <property type="match status" value="2"/>
</dbReference>
<dbReference type="Pfam" id="PF24681">
    <property type="entry name" value="Kelch_KLHDC2_KLHL20_DRC7"/>
    <property type="match status" value="1"/>
</dbReference>
<sequence length="1562" mass="163732">MVIVILVSTAWRMACRKFLQAVHETLTASSLSHCIAAGSHALAGMMLLLMSVKRNCIRVTREAFIMRLFRVSCVLHHALRVLLASIFLLASVAAYGAPTLQVSNSPQRTAPIALGGAQLNDLVYIFVAPETGVKKVEFYLDTTPPAPPRVTENLAPFDFNTTAADLTANAFDTNSIADGQHSVYARTTYSDGTSEILSATFTVNNSAPAFVFSQTNIDFVAEAGGNSQSAQVSLSSTTSGSESFSISDNASWLTVQPASGTVPQSLTLTANPSGLSAGQYTATVQATGSGVTTAYLTVNFQVVAPPSGSYSLMVSAAPDRSGATGLNGSTLAGDIYVFVPQQAGMTRVEFWIDNPQKTGSPNQRENLPPYDLAGTAKDDSALPFDTTLQADGSHTVTALVTLSDGSKHEVTEFYTVANDVAALGFSKTSLSGSRHIDNPGTLSENVTLTASDGSGASFSIASTASWLSGTANSGTTPASVTVSANSSGLAAGSYTGKLSASAPGYTGGELTYTLTITEGAQGILTTPTALTFQGQPNTAIGSQTLAISHSANDNESFTLSTNMPWLSVSPTSGTTPENISVQVDSSGLTTGTYEATITITPASSASVNVPVTMVLTSTDKCAPVPCSAVRVDLPYQLTFTEGQGYYPDSNGWGTGFTWLDEPSSGTGFIQDNLSMNFFQGVLEYTTTPGISFKAVNSQDNALGVGFAAPNQITEISTEILNLPAGTGSYEQAGMWFGFNEDNYIKLVIASTPQGEQLHYFMELAGTGAVEKYLTVPGLVGSDITLGMIVNPYTKSVDLTYKIEGGATTHIATLMPPDEFFSFDAAGIDPEIGTRSFTGIFATHRYASTPITYLFDEFTLKEGDGALASERAVDFITSDYNIGFPTSMVWGPDDRLYVTELFGTIHALTFDENMNVIDDQIIESLINSIGPRLTLGITVSPNATAANVDLWVAHSSPSIDNGEVNSGMVSRLSGANFGTVEHRITGLPRAIANHSLNSLHFGPDNRLYMAVGGNTGAGAPNNSGSEFGDRAEQPLSAAIVVADVFSASFDGTCANTADMYGPPPCDVVPYATGLRNSYDFVFHSNGNTYATDNGLGVTGTYPPKPEPVCTGFGNTASYLNGGHNPGPQPDLLLLIKEGKYYGHPNPYRDECVFKDGSYQNVAPLPNYEPLLFNLGEHKSSNAIIEYSGAEGCVGEYLNGQLLITNYSVGDDIYLVTLNDTGDTAVDGKPLVTGFNDPLPLTKNPDGVLFVGQFGGGKLTSLRPVSLGCWDTKAPAPLAVLDASGAEINGKLYAVGGKNSSGHLTTLLIYDPVSNSWNQGANLPGVGIENPAAVSLNGKLYVFGGSTAPFSGAVSSAAVYDPSNNSWTQLANMPTARGGATAQAMNGLIYVIGGMNAQGASLGIVEVYNPATNSWQSGPSLAYVRDNPGSAQLNGKIYVFGGRHREATGTTIQEAMKTVEMFNPATNTWAEMTPMPTGRRAMSVGVINGKAQVAGGEFNSNSTSGVFEQNEEYDPLSNTWRSITKVPTPKHGAASATVDGALYIMGGGVTSGSSYTSSMEALRF</sequence>
<accession>A0A2G1UNX0</accession>
<dbReference type="Gene3D" id="2.120.10.30">
    <property type="entry name" value="TolB, C-terminal domain"/>
    <property type="match status" value="1"/>
</dbReference>
<dbReference type="Gene3D" id="2.130.10.80">
    <property type="entry name" value="Galactose oxidase/kelch, beta-propeller"/>
    <property type="match status" value="1"/>
</dbReference>
<evidence type="ECO:0000256" key="1">
    <source>
        <dbReference type="SAM" id="Phobius"/>
    </source>
</evidence>
<dbReference type="RefSeq" id="WP_099613372.1">
    <property type="nucleotide sequence ID" value="NZ_KZ319368.1"/>
</dbReference>
<dbReference type="Proteomes" id="UP000231409">
    <property type="component" value="Unassembled WGS sequence"/>
</dbReference>
<feature type="transmembrane region" description="Helical" evidence="1">
    <location>
        <begin position="73"/>
        <end position="97"/>
    </location>
</feature>
<comment type="caution">
    <text evidence="3">The sequence shown here is derived from an EMBL/GenBank/DDBJ whole genome shotgun (WGS) entry which is preliminary data.</text>
</comment>
<dbReference type="InterPro" id="IPR011041">
    <property type="entry name" value="Quinoprot_gluc/sorb_DH_b-prop"/>
</dbReference>
<feature type="domain" description="BACON" evidence="2">
    <location>
        <begin position="441"/>
        <end position="505"/>
    </location>
</feature>
<feature type="domain" description="BACON" evidence="2">
    <location>
        <begin position="526"/>
        <end position="609"/>
    </location>
</feature>
<organism evidence="3 4">
    <name type="scientific">Marinobacter profundi</name>
    <dbReference type="NCBI Taxonomy" id="2666256"/>
    <lineage>
        <taxon>Bacteria</taxon>
        <taxon>Pseudomonadati</taxon>
        <taxon>Pseudomonadota</taxon>
        <taxon>Gammaproteobacteria</taxon>
        <taxon>Pseudomonadales</taxon>
        <taxon>Marinobacteraceae</taxon>
        <taxon>Marinobacter</taxon>
    </lineage>
</organism>
<dbReference type="PANTHER" id="PTHR45632:SF24">
    <property type="entry name" value="GALACTOSE OXIDASE"/>
    <property type="match status" value="1"/>
</dbReference>
<evidence type="ECO:0000313" key="4">
    <source>
        <dbReference type="Proteomes" id="UP000231409"/>
    </source>
</evidence>
<dbReference type="Pfam" id="PF01344">
    <property type="entry name" value="Kelch_1"/>
    <property type="match status" value="1"/>
</dbReference>
<dbReference type="PANTHER" id="PTHR45632">
    <property type="entry name" value="LD33804P"/>
    <property type="match status" value="1"/>
</dbReference>
<name>A0A2G1UNX0_9GAMM</name>
<dbReference type="Pfam" id="PF19190">
    <property type="entry name" value="BACON_2"/>
    <property type="match status" value="3"/>
</dbReference>
<evidence type="ECO:0000259" key="2">
    <source>
        <dbReference type="Pfam" id="PF19190"/>
    </source>
</evidence>
<dbReference type="InterPro" id="IPR015915">
    <property type="entry name" value="Kelch-typ_b-propeller"/>
</dbReference>
<dbReference type="InterPro" id="IPR011042">
    <property type="entry name" value="6-blade_b-propeller_TolB-like"/>
</dbReference>
<protein>
    <recommendedName>
        <fullName evidence="2">BACON domain-containing protein</fullName>
    </recommendedName>
</protein>
<reference evidence="3 4" key="1">
    <citation type="submission" date="2017-09" db="EMBL/GenBank/DDBJ databases">
        <title>The draft genome sequences of Marinobacter sp. PWS21.</title>
        <authorList>
            <person name="Cao J."/>
        </authorList>
    </citation>
    <scope>NUCLEOTIDE SEQUENCE [LARGE SCALE GENOMIC DNA]</scope>
    <source>
        <strain evidence="3 4">PWS21</strain>
    </source>
</reference>
<gene>
    <name evidence="3" type="ORF">CLH61_03715</name>
</gene>
<dbReference type="SUPFAM" id="SSF117281">
    <property type="entry name" value="Kelch motif"/>
    <property type="match status" value="2"/>
</dbReference>